<dbReference type="Pfam" id="PF00669">
    <property type="entry name" value="Flagellin_N"/>
    <property type="match status" value="1"/>
</dbReference>
<dbReference type="PANTHER" id="PTHR42792:SF2">
    <property type="entry name" value="FLAGELLIN"/>
    <property type="match status" value="1"/>
</dbReference>
<dbReference type="SUPFAM" id="SSF64518">
    <property type="entry name" value="Phase 1 flagellin"/>
    <property type="match status" value="1"/>
</dbReference>
<dbReference type="OrthoDB" id="8328560at2"/>
<dbReference type="RefSeq" id="WP_127567892.1">
    <property type="nucleotide sequence ID" value="NZ_BMFB01000001.1"/>
</dbReference>
<evidence type="ECO:0000256" key="2">
    <source>
        <dbReference type="ARBA" id="ARBA00023143"/>
    </source>
</evidence>
<evidence type="ECO:0000313" key="5">
    <source>
        <dbReference type="Proteomes" id="UP000286954"/>
    </source>
</evidence>
<dbReference type="InterPro" id="IPR001029">
    <property type="entry name" value="Flagellin_N"/>
</dbReference>
<proteinExistence type="inferred from homology"/>
<keyword evidence="4" id="KW-0282">Flagellum</keyword>
<dbReference type="GO" id="GO:0009288">
    <property type="term" value="C:bacterial-type flagellum"/>
    <property type="evidence" value="ECO:0007669"/>
    <property type="project" value="UniProtKB-SubCell"/>
</dbReference>
<dbReference type="Gene3D" id="1.20.1330.10">
    <property type="entry name" value="f41 fragment of flagellin, N-terminal domain"/>
    <property type="match status" value="1"/>
</dbReference>
<evidence type="ECO:0000256" key="3">
    <source>
        <dbReference type="RuleBase" id="RU362073"/>
    </source>
</evidence>
<keyword evidence="3" id="KW-0964">Secreted</keyword>
<comment type="similarity">
    <text evidence="1 3">Belongs to the bacterial flagellin family.</text>
</comment>
<dbReference type="Proteomes" id="UP000286954">
    <property type="component" value="Chromosome"/>
</dbReference>
<dbReference type="EMBL" id="CP018911">
    <property type="protein sequence ID" value="AZU04722.1"/>
    <property type="molecule type" value="Genomic_DNA"/>
</dbReference>
<evidence type="ECO:0000256" key="1">
    <source>
        <dbReference type="ARBA" id="ARBA00005709"/>
    </source>
</evidence>
<dbReference type="AlphaFoldDB" id="A0A3T0EBM4"/>
<comment type="function">
    <text evidence="3">Flagellin is the subunit protein which polymerizes to form the filaments of bacterial flagella.</text>
</comment>
<name>A0A3T0EBM4_9PROT</name>
<dbReference type="GO" id="GO:0005198">
    <property type="term" value="F:structural molecule activity"/>
    <property type="evidence" value="ECO:0007669"/>
    <property type="project" value="UniProtKB-UniRule"/>
</dbReference>
<keyword evidence="5" id="KW-1185">Reference proteome</keyword>
<keyword evidence="2 3" id="KW-0975">Bacterial flagellum</keyword>
<dbReference type="KEGG" id="gak:X907_2207"/>
<dbReference type="InterPro" id="IPR001492">
    <property type="entry name" value="Flagellin"/>
</dbReference>
<gene>
    <name evidence="4" type="ORF">X907_2207</name>
</gene>
<dbReference type="Pfam" id="PF00700">
    <property type="entry name" value="Flagellin_C"/>
    <property type="match status" value="1"/>
</dbReference>
<evidence type="ECO:0000313" key="4">
    <source>
        <dbReference type="EMBL" id="AZU04722.1"/>
    </source>
</evidence>
<keyword evidence="4" id="KW-0969">Cilium</keyword>
<accession>A0A3T0EBM4</accession>
<dbReference type="InterPro" id="IPR046358">
    <property type="entry name" value="Flagellin_C"/>
</dbReference>
<dbReference type="PANTHER" id="PTHR42792">
    <property type="entry name" value="FLAGELLIN"/>
    <property type="match status" value="1"/>
</dbReference>
<comment type="subcellular location">
    <subcellularLocation>
        <location evidence="3">Secreted</location>
    </subcellularLocation>
    <subcellularLocation>
        <location evidence="3">Bacterial flagellum</location>
    </subcellularLocation>
</comment>
<dbReference type="GO" id="GO:0005576">
    <property type="term" value="C:extracellular region"/>
    <property type="evidence" value="ECO:0007669"/>
    <property type="project" value="UniProtKB-SubCell"/>
</dbReference>
<organism evidence="4 5">
    <name type="scientific">Glycocaulis alkaliphilus</name>
    <dbReference type="NCBI Taxonomy" id="1434191"/>
    <lineage>
        <taxon>Bacteria</taxon>
        <taxon>Pseudomonadati</taxon>
        <taxon>Pseudomonadota</taxon>
        <taxon>Alphaproteobacteria</taxon>
        <taxon>Maricaulales</taxon>
        <taxon>Maricaulaceae</taxon>
        <taxon>Glycocaulis</taxon>
    </lineage>
</organism>
<sequence length="276" mass="28849">MTNSVNTNYGAMVALQNLNKTNMQLQTTQNRINTGLQVANAKDNGGIYAIAQRMRSDVSAYGVVQDSLNRGISTTDVTLAAGEAISDLLIEMKEKALAAGDTSLDTPSRVALNEDFKALRDQIATIVENAEFNGLNLIDGSATDGFIALANADGSKTITVGTENLSLSGTIVTLSSTASFGTATAASDIASQIATSLENVNSALARLGTKSKALEIHQTFVTKLSDALESGIGNLVDADMAKESAKLQSLQVKQQLGIQALSIANSAPQSVLSFFR</sequence>
<keyword evidence="4" id="KW-0966">Cell projection</keyword>
<reference evidence="4 5" key="1">
    <citation type="submission" date="2016-12" db="EMBL/GenBank/DDBJ databases">
        <title>The genome of dimorphic prosthecate Glycocaulis alkaliphilus 6b-8t, isolated from crude oil dictates its adaptability in petroleum environments.</title>
        <authorList>
            <person name="Wu X.-L."/>
            <person name="Geng S."/>
        </authorList>
    </citation>
    <scope>NUCLEOTIDE SEQUENCE [LARGE SCALE GENOMIC DNA]</scope>
    <source>
        <strain evidence="4 5">6B-8</strain>
    </source>
</reference>
<protein>
    <recommendedName>
        <fullName evidence="3">Flagellin</fullName>
    </recommendedName>
</protein>